<keyword evidence="4" id="KW-0812">Transmembrane</keyword>
<dbReference type="InterPro" id="IPR036034">
    <property type="entry name" value="PDZ_sf"/>
</dbReference>
<dbReference type="Pfam" id="PF13180">
    <property type="entry name" value="PDZ_2"/>
    <property type="match status" value="1"/>
</dbReference>
<dbReference type="STRING" id="512565.AMIS_67290"/>
<dbReference type="GO" id="GO:0006508">
    <property type="term" value="P:proteolysis"/>
    <property type="evidence" value="ECO:0007669"/>
    <property type="project" value="UniProtKB-KW"/>
</dbReference>
<gene>
    <name evidence="6" type="ordered locus">AMIS_67290</name>
</gene>
<evidence type="ECO:0000259" key="5">
    <source>
        <dbReference type="PROSITE" id="PS50106"/>
    </source>
</evidence>
<dbReference type="PROSITE" id="PS50106">
    <property type="entry name" value="PDZ"/>
    <property type="match status" value="1"/>
</dbReference>
<dbReference type="KEGG" id="ams:AMIS_67290"/>
<dbReference type="MEROPS" id="S01.494"/>
<evidence type="ECO:0000256" key="2">
    <source>
        <dbReference type="ARBA" id="ARBA00022670"/>
    </source>
</evidence>
<dbReference type="InterPro" id="IPR001940">
    <property type="entry name" value="Peptidase_S1C"/>
</dbReference>
<accession>I0HG12</accession>
<dbReference type="SUPFAM" id="SSF50156">
    <property type="entry name" value="PDZ domain-like"/>
    <property type="match status" value="1"/>
</dbReference>
<dbReference type="HOGENOM" id="CLU_020120_3_4_11"/>
<dbReference type="SUPFAM" id="SSF50494">
    <property type="entry name" value="Trypsin-like serine proteases"/>
    <property type="match status" value="1"/>
</dbReference>
<reference evidence="6 7" key="1">
    <citation type="submission" date="2012-02" db="EMBL/GenBank/DDBJ databases">
        <title>Complete genome sequence of Actinoplanes missouriensis 431 (= NBRC 102363).</title>
        <authorList>
            <person name="Ohnishi Y."/>
            <person name="Ishikawa J."/>
            <person name="Sekine M."/>
            <person name="Hosoyama A."/>
            <person name="Harada T."/>
            <person name="Narita H."/>
            <person name="Hata T."/>
            <person name="Konno Y."/>
            <person name="Tutikane K."/>
            <person name="Fujita N."/>
            <person name="Horinouchi S."/>
            <person name="Hayakawa M."/>
        </authorList>
    </citation>
    <scope>NUCLEOTIDE SEQUENCE [LARGE SCALE GENOMIC DNA]</scope>
    <source>
        <strain evidence="7">ATCC 14538 / DSM 43046 / CBS 188.64 / JCM 3121 / NBRC 102363 / NCIMB 12654 / NRRL B-3342 / UNCC 431</strain>
    </source>
</reference>
<dbReference type="PATRIC" id="fig|512565.3.peg.6728"/>
<sequence>MIAELRVRRLIHCGGCRSGPDHLSWTARKSPWTRTVSMDTANSSGWVMWAGMAVAAALGAVAGAVAVSANEEPAAGNPAASQSTAETCAATEVAEKTLPSVVTISASNGSTGGTGSGEIIRSDGYILTNNHVISVAANGGEVGVLFNDGRGVPATIVGRDPKSDLAVIKVEGESDLPVIAFGSSEAVQVGQPVVALGAPLGLSNTVTAGIVSALDRTIEVPGDNGETALLVSAVQTDAAINPGNSGGALVNCASELIGVPSAGANIPDPDGGGGGGGDIGLGFAIPVDHAKAVSDEIIETGTVTHAYFGVELITVPQAQGRAGGVYIRSVVPGSPAAQAGLKAGDVITAIDGSPVTTTNDVAAVTLTKNPGDTVTVDYTRSGRPGSATVKLGAQQ</sequence>
<proteinExistence type="inferred from homology"/>
<evidence type="ECO:0000256" key="1">
    <source>
        <dbReference type="ARBA" id="ARBA00010541"/>
    </source>
</evidence>
<evidence type="ECO:0000313" key="7">
    <source>
        <dbReference type="Proteomes" id="UP000007882"/>
    </source>
</evidence>
<keyword evidence="7" id="KW-1185">Reference proteome</keyword>
<evidence type="ECO:0000256" key="3">
    <source>
        <dbReference type="ARBA" id="ARBA00022801"/>
    </source>
</evidence>
<dbReference type="PANTHER" id="PTHR43343:SF3">
    <property type="entry name" value="PROTEASE DO-LIKE 8, CHLOROPLASTIC"/>
    <property type="match status" value="1"/>
</dbReference>
<feature type="transmembrane region" description="Helical" evidence="4">
    <location>
        <begin position="46"/>
        <end position="67"/>
    </location>
</feature>
<dbReference type="PANTHER" id="PTHR43343">
    <property type="entry name" value="PEPTIDASE S12"/>
    <property type="match status" value="1"/>
</dbReference>
<dbReference type="GO" id="GO:0004252">
    <property type="term" value="F:serine-type endopeptidase activity"/>
    <property type="evidence" value="ECO:0007669"/>
    <property type="project" value="InterPro"/>
</dbReference>
<dbReference type="InterPro" id="IPR009003">
    <property type="entry name" value="Peptidase_S1_PA"/>
</dbReference>
<organism evidence="6 7">
    <name type="scientific">Actinoplanes missouriensis (strain ATCC 14538 / DSM 43046 / CBS 188.64 / JCM 3121 / NBRC 102363 / NCIMB 12654 / NRRL B-3342 / UNCC 431)</name>
    <dbReference type="NCBI Taxonomy" id="512565"/>
    <lineage>
        <taxon>Bacteria</taxon>
        <taxon>Bacillati</taxon>
        <taxon>Actinomycetota</taxon>
        <taxon>Actinomycetes</taxon>
        <taxon>Micromonosporales</taxon>
        <taxon>Micromonosporaceae</taxon>
        <taxon>Actinoplanes</taxon>
    </lineage>
</organism>
<dbReference type="SMART" id="SM00228">
    <property type="entry name" value="PDZ"/>
    <property type="match status" value="1"/>
</dbReference>
<evidence type="ECO:0000256" key="4">
    <source>
        <dbReference type="SAM" id="Phobius"/>
    </source>
</evidence>
<keyword evidence="3" id="KW-0378">Hydrolase</keyword>
<keyword evidence="4" id="KW-1133">Transmembrane helix</keyword>
<comment type="similarity">
    <text evidence="1">Belongs to the peptidase S1C family.</text>
</comment>
<dbReference type="InterPro" id="IPR043504">
    <property type="entry name" value="Peptidase_S1_PA_chymotrypsin"/>
</dbReference>
<dbReference type="InterPro" id="IPR051201">
    <property type="entry name" value="Chloro_Bact_Ser_Proteases"/>
</dbReference>
<keyword evidence="4" id="KW-0472">Membrane</keyword>
<dbReference type="Proteomes" id="UP000007882">
    <property type="component" value="Chromosome"/>
</dbReference>
<name>I0HG12_ACTM4</name>
<protein>
    <submittedName>
        <fullName evidence="6">Putative trypsin-like serine protease</fullName>
    </submittedName>
</protein>
<feature type="domain" description="PDZ" evidence="5">
    <location>
        <begin position="297"/>
        <end position="382"/>
    </location>
</feature>
<dbReference type="EMBL" id="AP012319">
    <property type="protein sequence ID" value="BAL91949.1"/>
    <property type="molecule type" value="Genomic_DNA"/>
</dbReference>
<dbReference type="Pfam" id="PF13365">
    <property type="entry name" value="Trypsin_2"/>
    <property type="match status" value="1"/>
</dbReference>
<evidence type="ECO:0000313" key="6">
    <source>
        <dbReference type="EMBL" id="BAL91949.1"/>
    </source>
</evidence>
<dbReference type="eggNOG" id="COG0265">
    <property type="taxonomic scope" value="Bacteria"/>
</dbReference>
<dbReference type="InterPro" id="IPR001478">
    <property type="entry name" value="PDZ"/>
</dbReference>
<dbReference type="Gene3D" id="2.40.10.10">
    <property type="entry name" value="Trypsin-like serine proteases"/>
    <property type="match status" value="2"/>
</dbReference>
<dbReference type="PRINTS" id="PR00834">
    <property type="entry name" value="PROTEASES2C"/>
</dbReference>
<dbReference type="AlphaFoldDB" id="I0HG12"/>
<keyword evidence="2 6" id="KW-0645">Protease</keyword>
<dbReference type="Gene3D" id="2.30.42.10">
    <property type="match status" value="1"/>
</dbReference>